<protein>
    <submittedName>
        <fullName evidence="1">Uncharacterized protein</fullName>
    </submittedName>
</protein>
<sequence length="77" mass="9147">MAAEKIKVFAYSGYREEETPRAFIKEGNWVDVLKVLDRWVEESAAGGERRRCFRVKGSDWRSHMLCYREQSGEWTEE</sequence>
<reference evidence="1 2" key="1">
    <citation type="submission" date="2022-12" db="EMBL/GenBank/DDBJ databases">
        <title>Polyphasic characterization of Geotalea uranireducens NIT-SL11 newly isolated from a complex of sewage sludge and microbially reduced graphene oxide.</title>
        <authorList>
            <person name="Xie L."/>
            <person name="Yoshida N."/>
            <person name="Meng L."/>
        </authorList>
    </citation>
    <scope>NUCLEOTIDE SEQUENCE [LARGE SCALE GENOMIC DNA]</scope>
    <source>
        <strain evidence="1 2">NIT-SL11</strain>
    </source>
</reference>
<gene>
    <name evidence="1" type="ORF">GURASL_26910</name>
</gene>
<proteinExistence type="predicted"/>
<evidence type="ECO:0000313" key="2">
    <source>
        <dbReference type="Proteomes" id="UP001317705"/>
    </source>
</evidence>
<evidence type="ECO:0000313" key="1">
    <source>
        <dbReference type="EMBL" id="BDV43768.1"/>
    </source>
</evidence>
<accession>A0ABM8EMV3</accession>
<organism evidence="1 2">
    <name type="scientific">Geotalea uraniireducens</name>
    <dbReference type="NCBI Taxonomy" id="351604"/>
    <lineage>
        <taxon>Bacteria</taxon>
        <taxon>Pseudomonadati</taxon>
        <taxon>Thermodesulfobacteriota</taxon>
        <taxon>Desulfuromonadia</taxon>
        <taxon>Geobacterales</taxon>
        <taxon>Geobacteraceae</taxon>
        <taxon>Geotalea</taxon>
    </lineage>
</organism>
<dbReference type="Proteomes" id="UP001317705">
    <property type="component" value="Chromosome"/>
</dbReference>
<dbReference type="RefSeq" id="WP_281999889.1">
    <property type="nucleotide sequence ID" value="NZ_AP027151.1"/>
</dbReference>
<dbReference type="EMBL" id="AP027151">
    <property type="protein sequence ID" value="BDV43768.1"/>
    <property type="molecule type" value="Genomic_DNA"/>
</dbReference>
<keyword evidence="2" id="KW-1185">Reference proteome</keyword>
<name>A0ABM8EMV3_9BACT</name>